<keyword evidence="1" id="KW-0472">Membrane</keyword>
<keyword evidence="1" id="KW-0812">Transmembrane</keyword>
<evidence type="ECO:0000256" key="1">
    <source>
        <dbReference type="SAM" id="Phobius"/>
    </source>
</evidence>
<name>A0A1W5ZYF8_9BACI</name>
<dbReference type="STRING" id="402384.HM131_16410"/>
<feature type="transmembrane region" description="Helical" evidence="1">
    <location>
        <begin position="42"/>
        <end position="61"/>
    </location>
</feature>
<keyword evidence="3" id="KW-1185">Reference proteome</keyword>
<dbReference type="RefSeq" id="WP_085030781.1">
    <property type="nucleotide sequence ID" value="NZ_CP020772.1"/>
</dbReference>
<organism evidence="2 3">
    <name type="scientific">Halobacillus mangrovi</name>
    <dbReference type="NCBI Taxonomy" id="402384"/>
    <lineage>
        <taxon>Bacteria</taxon>
        <taxon>Bacillati</taxon>
        <taxon>Bacillota</taxon>
        <taxon>Bacilli</taxon>
        <taxon>Bacillales</taxon>
        <taxon>Bacillaceae</taxon>
        <taxon>Halobacillus</taxon>
    </lineage>
</organism>
<evidence type="ECO:0000313" key="3">
    <source>
        <dbReference type="Proteomes" id="UP000192527"/>
    </source>
</evidence>
<reference evidence="2 3" key="1">
    <citation type="submission" date="2017-04" db="EMBL/GenBank/DDBJ databases">
        <title>The whole genome sequencing and assembly of Halobacillus mangrovi strain.</title>
        <authorList>
            <person name="Lee S.-J."/>
            <person name="Park M.-K."/>
            <person name="Kim J.-Y."/>
            <person name="Lee Y.-J."/>
            <person name="Yi H."/>
            <person name="Bahn Y.-S."/>
            <person name="Kim J.F."/>
            <person name="Lee D.-W."/>
        </authorList>
    </citation>
    <scope>NUCLEOTIDE SEQUENCE [LARGE SCALE GENOMIC DNA]</scope>
    <source>
        <strain evidence="2 3">KTB 131</strain>
    </source>
</reference>
<dbReference type="Proteomes" id="UP000192527">
    <property type="component" value="Chromosome"/>
</dbReference>
<evidence type="ECO:0000313" key="2">
    <source>
        <dbReference type="EMBL" id="ARI78322.1"/>
    </source>
</evidence>
<sequence length="76" mass="8667">MTHYGPEEIPIWGIILIALLLLTQSSILFIKARRIGKVPWLWGIVGLIQFPVPSIVFWILLKTAWKDRSGEEGRPS</sequence>
<accession>A0A1W5ZYF8</accession>
<dbReference type="KEGG" id="hmn:HM131_16410"/>
<feature type="transmembrane region" description="Helical" evidence="1">
    <location>
        <begin position="12"/>
        <end position="30"/>
    </location>
</feature>
<keyword evidence="1" id="KW-1133">Transmembrane helix</keyword>
<gene>
    <name evidence="2" type="ORF">HM131_16410</name>
</gene>
<dbReference type="EMBL" id="CP020772">
    <property type="protein sequence ID" value="ARI78322.1"/>
    <property type="molecule type" value="Genomic_DNA"/>
</dbReference>
<proteinExistence type="predicted"/>
<dbReference type="AlphaFoldDB" id="A0A1W5ZYF8"/>
<protein>
    <submittedName>
        <fullName evidence="2">Sigma-Y antisigma factor component</fullName>
    </submittedName>
</protein>